<dbReference type="PROSITE" id="PS50850">
    <property type="entry name" value="MFS"/>
    <property type="match status" value="1"/>
</dbReference>
<feature type="region of interest" description="Disordered" evidence="2">
    <location>
        <begin position="1482"/>
        <end position="1502"/>
    </location>
</feature>
<feature type="compositionally biased region" description="Basic and acidic residues" evidence="2">
    <location>
        <begin position="504"/>
        <end position="521"/>
    </location>
</feature>
<feature type="region of interest" description="Disordered" evidence="2">
    <location>
        <begin position="921"/>
        <end position="950"/>
    </location>
</feature>
<dbReference type="InterPro" id="IPR011701">
    <property type="entry name" value="MFS"/>
</dbReference>
<dbReference type="EMBL" id="CALNXI010000128">
    <property type="protein sequence ID" value="CAH3019852.1"/>
    <property type="molecule type" value="Genomic_DNA"/>
</dbReference>
<feature type="transmembrane region" description="Helical" evidence="3">
    <location>
        <begin position="292"/>
        <end position="312"/>
    </location>
</feature>
<accession>A0ABN8LXE4</accession>
<reference evidence="5 6" key="1">
    <citation type="submission" date="2022-05" db="EMBL/GenBank/DDBJ databases">
        <authorList>
            <consortium name="Genoscope - CEA"/>
            <person name="William W."/>
        </authorList>
    </citation>
    <scope>NUCLEOTIDE SEQUENCE [LARGE SCALE GENOMIC DNA]</scope>
</reference>
<evidence type="ECO:0000256" key="1">
    <source>
        <dbReference type="ARBA" id="ARBA00004141"/>
    </source>
</evidence>
<feature type="transmembrane region" description="Helical" evidence="3">
    <location>
        <begin position="144"/>
        <end position="164"/>
    </location>
</feature>
<feature type="compositionally biased region" description="Low complexity" evidence="2">
    <location>
        <begin position="1719"/>
        <end position="1741"/>
    </location>
</feature>
<keyword evidence="3" id="KW-1133">Transmembrane helix</keyword>
<dbReference type="Pfam" id="PF07690">
    <property type="entry name" value="MFS_1"/>
    <property type="match status" value="1"/>
</dbReference>
<protein>
    <recommendedName>
        <fullName evidence="4">Major facilitator superfamily (MFS) profile domain-containing protein</fullName>
    </recommendedName>
</protein>
<feature type="transmembrane region" description="Helical" evidence="3">
    <location>
        <begin position="318"/>
        <end position="340"/>
    </location>
</feature>
<gene>
    <name evidence="5" type="ORF">PEVE_00004490</name>
</gene>
<evidence type="ECO:0000256" key="3">
    <source>
        <dbReference type="SAM" id="Phobius"/>
    </source>
</evidence>
<feature type="transmembrane region" description="Helical" evidence="3">
    <location>
        <begin position="383"/>
        <end position="403"/>
    </location>
</feature>
<organism evidence="5 6">
    <name type="scientific">Porites evermanni</name>
    <dbReference type="NCBI Taxonomy" id="104178"/>
    <lineage>
        <taxon>Eukaryota</taxon>
        <taxon>Metazoa</taxon>
        <taxon>Cnidaria</taxon>
        <taxon>Anthozoa</taxon>
        <taxon>Hexacorallia</taxon>
        <taxon>Scleractinia</taxon>
        <taxon>Fungiina</taxon>
        <taxon>Poritidae</taxon>
        <taxon>Porites</taxon>
    </lineage>
</organism>
<comment type="subcellular location">
    <subcellularLocation>
        <location evidence="1">Membrane</location>
        <topology evidence="1">Multi-pass membrane protein</topology>
    </subcellularLocation>
</comment>
<dbReference type="InterPro" id="IPR036259">
    <property type="entry name" value="MFS_trans_sf"/>
</dbReference>
<feature type="region of interest" description="Disordered" evidence="2">
    <location>
        <begin position="873"/>
        <end position="893"/>
    </location>
</feature>
<name>A0ABN8LXE4_9CNID</name>
<feature type="region of interest" description="Disordered" evidence="2">
    <location>
        <begin position="1016"/>
        <end position="1048"/>
    </location>
</feature>
<feature type="compositionally biased region" description="Basic and acidic residues" evidence="2">
    <location>
        <begin position="1749"/>
        <end position="1759"/>
    </location>
</feature>
<feature type="transmembrane region" description="Helical" evidence="3">
    <location>
        <begin position="176"/>
        <end position="196"/>
    </location>
</feature>
<sequence length="1759" mass="193636">MQPDRRRCWRYQVDAGWAWVVCFASFFAHSVLFGTIQSFGTLFISLLNEFKSGESATAWVGSLGYGFLFVIGPLTACLCEHFGCRVMACAGSVLTTSALLLTSFATNISTMYFTFGVLWGSGGSFLFFSGVSILRFYFNRNLSFANGITMTGAGFGTLIFNIMLQELDSTYGWRGGMRFLSVFAALTFLSGCAYIPPPVDYSAFERPSLLSRLKMIVDPRPWRDRAFPMWVLSLSFILFAYFFPYTYLVKMALTLGIPMSQGSLLLGYLSISAIFGKLLCGRLADLPRVRRLYLTVIAATVLSLSFMCVTAAKTYHGLLGFAIVAGFFDGCFVLTVPLITQDIVGKELMTKAFGTMYGALAFPLTLGPPVLGQLYKSTGSFTTVFFVSACFVLTGVGLIFIVMRIRPDLVRKQESAREEVFPSLSIHSASVVDTLSGMFVTEPNLSVSHLDPVEIGSYQRFDSFRRENPRATTVDPVMRRLASRTDVEAVYKQAIDNMSIGAEASRHVRNSSDADSLKKTDASIPSHPGSVFSGSMLPSTEITENIDSPSDLQPTLRKRQELPLSSETCSTLVNKDSIILSNKEGLKIPINVEAGLQEDNEMNQNDVEQQELSLTNDTFSIVTTHSIDPQTAVLQKWPTQEDEPVFGATLDENISVPCNRDQLLQMELSDNREIVDDIMDSVTDDELVRLAPPPESNSKKRAAQDEEDETSDLAIEPFLHKLFQGKIVDNDASGGEKFQDSSLSAGKEIHSCNREDAIQEETLDVNEVLEIVRIPPPPAIPRTGQLVAVESETINAHKDVDLAESICTSAGHGTSLSEIKLDDCQNDFAADSSSSKDVTITQPKERLHLAVIDQLSLLSERLEAVAARQIEEEELGGEAGDEQDPRPVFSPALQSLPLTPRYSANHSVPLTPVRAWSNSVNTPAPTPLHTPPSTFHTTAPTPIPTPRPVSQNLSAVFNVASLTETPSAMHPDSSEEVHTFNQSPPQEGLTRHRSRCSSFSEAGQEYVLNEWSHLEQRDTEGSMDAFPSKPSSGTNSSTSNNARSLNDLNSVSEPIDVIGRKENERLDGHWNSPANPVSDQGLDYTPPICLPQQPFIKPPRTRNPFQQALLDGNQMELQASQVDILTSSKVENTIAWHQNLSIELEKEGEKPNNETPECLPQKTVYLPLSTNDIEESLDQPLPTELLSDTVHKGLQNNGTNITQSSPPGDGDVLQRDTVNGSESQVYLSHELASYAVTDAIKETQIKLSSEESRLNPFLGNDQNQTTEFSQQNRYQQCQAYCSAFVPSEPQSLFTSNWVAMPMQQNRLDSNSAGPTSNPFGEELQRKTKDFFQDISQRASLQQHEDCSSAGDPGELKLTTQNHEKSITAVPVQDNAKDSKVDFTPREAQSLSKLDFHQQIGGLPCQYDDTENLVDQQVISNQIHLVKVKEDVPVNPTELKVNLSEGSPIPLENAKKEVKHTVTSQSTWTTFSRSEDALIFDMDTESESTSESTEKLENESTSSSVEMKHEHQASLGEFADQNTLFPPLKVFSDLGDSNLFKRPGDPEKLPPPPKQAQRKRNDIFFLANSEHACSNSHHGHLRQEKIATQTESIIQESATAKSHSVASGGDLSPTLNSLSDITSDVLSDSKAAEQMRDACSKKLSDNSITEEICREFEFTEGSGDILFSEEFNNSNPDEDLAKSSIHDDIAPLLMQNEGSIQYLNLRDLPENSHVLQKRPSTTSSTDDSSTSGTSTDSSLSETEIVPYSKLQEESPLKGHG</sequence>
<keyword evidence="6" id="KW-1185">Reference proteome</keyword>
<feature type="region of interest" description="Disordered" evidence="2">
    <location>
        <begin position="687"/>
        <end position="710"/>
    </location>
</feature>
<feature type="transmembrane region" description="Helical" evidence="3">
    <location>
        <begin position="229"/>
        <end position="248"/>
    </location>
</feature>
<proteinExistence type="predicted"/>
<dbReference type="CDD" id="cd17352">
    <property type="entry name" value="MFS_MCT_SLC16"/>
    <property type="match status" value="1"/>
</dbReference>
<feature type="transmembrane region" description="Helical" evidence="3">
    <location>
        <begin position="16"/>
        <end position="36"/>
    </location>
</feature>
<feature type="region of interest" description="Disordered" evidence="2">
    <location>
        <begin position="1193"/>
        <end position="1221"/>
    </location>
</feature>
<evidence type="ECO:0000313" key="5">
    <source>
        <dbReference type="EMBL" id="CAH3019852.1"/>
    </source>
</evidence>
<feature type="transmembrane region" description="Helical" evidence="3">
    <location>
        <begin position="260"/>
        <end position="280"/>
    </location>
</feature>
<feature type="region of interest" description="Disordered" evidence="2">
    <location>
        <begin position="1710"/>
        <end position="1759"/>
    </location>
</feature>
<dbReference type="PANTHER" id="PTHR11360">
    <property type="entry name" value="MONOCARBOXYLATE TRANSPORTER"/>
    <property type="match status" value="1"/>
</dbReference>
<dbReference type="PANTHER" id="PTHR11360:SF251">
    <property type="entry name" value="MAJOR FACILITATOR SUPERFAMILY (MFS) PROFILE DOMAIN-CONTAINING PROTEIN"/>
    <property type="match status" value="1"/>
</dbReference>
<feature type="transmembrane region" description="Helical" evidence="3">
    <location>
        <begin position="111"/>
        <end position="137"/>
    </location>
</feature>
<dbReference type="Gene3D" id="1.20.1250.20">
    <property type="entry name" value="MFS general substrate transporter like domains"/>
    <property type="match status" value="1"/>
</dbReference>
<dbReference type="SUPFAM" id="SSF103473">
    <property type="entry name" value="MFS general substrate transporter"/>
    <property type="match status" value="1"/>
</dbReference>
<evidence type="ECO:0000256" key="2">
    <source>
        <dbReference type="SAM" id="MobiDB-lite"/>
    </source>
</evidence>
<feature type="compositionally biased region" description="Low complexity" evidence="2">
    <location>
        <begin position="1028"/>
        <end position="1046"/>
    </location>
</feature>
<comment type="caution">
    <text evidence="5">The sequence shown here is derived from an EMBL/GenBank/DDBJ whole genome shotgun (WGS) entry which is preliminary data.</text>
</comment>
<dbReference type="InterPro" id="IPR020846">
    <property type="entry name" value="MFS_dom"/>
</dbReference>
<evidence type="ECO:0000313" key="6">
    <source>
        <dbReference type="Proteomes" id="UP001159427"/>
    </source>
</evidence>
<feature type="region of interest" description="Disordered" evidence="2">
    <location>
        <begin position="1535"/>
        <end position="1557"/>
    </location>
</feature>
<keyword evidence="3" id="KW-0472">Membrane</keyword>
<feature type="region of interest" description="Disordered" evidence="2">
    <location>
        <begin position="504"/>
        <end position="537"/>
    </location>
</feature>
<evidence type="ECO:0000259" key="4">
    <source>
        <dbReference type="PROSITE" id="PS50850"/>
    </source>
</evidence>
<feature type="region of interest" description="Disordered" evidence="2">
    <location>
        <begin position="965"/>
        <end position="997"/>
    </location>
</feature>
<feature type="transmembrane region" description="Helical" evidence="3">
    <location>
        <begin position="352"/>
        <end position="371"/>
    </location>
</feature>
<dbReference type="InterPro" id="IPR050327">
    <property type="entry name" value="Proton-linked_MCT"/>
</dbReference>
<feature type="domain" description="Major facilitator superfamily (MFS) profile" evidence="4">
    <location>
        <begin position="18"/>
        <end position="407"/>
    </location>
</feature>
<keyword evidence="3" id="KW-0812">Transmembrane</keyword>
<feature type="compositionally biased region" description="Polar residues" evidence="2">
    <location>
        <begin position="1194"/>
        <end position="1206"/>
    </location>
</feature>
<dbReference type="Proteomes" id="UP001159427">
    <property type="component" value="Unassembled WGS sequence"/>
</dbReference>
<feature type="transmembrane region" description="Helical" evidence="3">
    <location>
        <begin position="56"/>
        <end position="79"/>
    </location>
</feature>
<feature type="compositionally biased region" description="Acidic residues" evidence="2">
    <location>
        <begin position="873"/>
        <end position="882"/>
    </location>
</feature>